<dbReference type="InterPro" id="IPR029058">
    <property type="entry name" value="AB_hydrolase_fold"/>
</dbReference>
<name>A0A1H9F0Q9_9PSEU</name>
<sequence length="266" mass="28071">MFDGLRSAARESSVSALWTVPRLLRHPVWRNADPGMGRGLGVVLAPGFGAGDVSLLPAARWLRARGFVTASAGVGFTVGCTGDLLVKLLRNTGELAERTGRPVVLLGQSRGGGVARLAAARRPDLVCGLVMMGSPVLDPMGAHPNVMRIAHFLTRLAAAGVPGLLDVDCLRGPCYDEHVKDLTEPLRMPAISIFSRSDGVVPWQLCQDPSAECVEVHSTHTGMGFDPRVYELLGPRLAEWAQVTGTMRASSTSPSATSSNPSVPCG</sequence>
<gene>
    <name evidence="1" type="ORF">SAMN04488000_102493</name>
</gene>
<proteinExistence type="predicted"/>
<dbReference type="GO" id="GO:0016787">
    <property type="term" value="F:hydrolase activity"/>
    <property type="evidence" value="ECO:0007669"/>
    <property type="project" value="UniProtKB-KW"/>
</dbReference>
<dbReference type="STRING" id="65499.SAMN04488000_102493"/>
<keyword evidence="1" id="KW-0378">Hydrolase</keyword>
<keyword evidence="2" id="KW-1185">Reference proteome</keyword>
<protein>
    <submittedName>
        <fullName evidence="1">Triacylglycerol esterase/lipase EstA, alpha/beta hydrolase fold</fullName>
    </submittedName>
</protein>
<reference evidence="2" key="1">
    <citation type="submission" date="2016-10" db="EMBL/GenBank/DDBJ databases">
        <authorList>
            <person name="Varghese N."/>
            <person name="Submissions S."/>
        </authorList>
    </citation>
    <scope>NUCLEOTIDE SEQUENCE [LARGE SCALE GENOMIC DNA]</scope>
    <source>
        <strain evidence="2">DSM 44437</strain>
    </source>
</reference>
<dbReference type="EMBL" id="FOFV01000002">
    <property type="protein sequence ID" value="SEQ31459.1"/>
    <property type="molecule type" value="Genomic_DNA"/>
</dbReference>
<dbReference type="AlphaFoldDB" id="A0A1H9F0Q9"/>
<dbReference type="SUPFAM" id="SSF53474">
    <property type="entry name" value="alpha/beta-Hydrolases"/>
    <property type="match status" value="1"/>
</dbReference>
<organism evidence="1 2">
    <name type="scientific">Lentzea albida</name>
    <dbReference type="NCBI Taxonomy" id="65499"/>
    <lineage>
        <taxon>Bacteria</taxon>
        <taxon>Bacillati</taxon>
        <taxon>Actinomycetota</taxon>
        <taxon>Actinomycetes</taxon>
        <taxon>Pseudonocardiales</taxon>
        <taxon>Pseudonocardiaceae</taxon>
        <taxon>Lentzea</taxon>
    </lineage>
</organism>
<evidence type="ECO:0000313" key="2">
    <source>
        <dbReference type="Proteomes" id="UP000199503"/>
    </source>
</evidence>
<accession>A0A1H9F0Q9</accession>
<dbReference type="Gene3D" id="3.40.50.1820">
    <property type="entry name" value="alpha/beta hydrolase"/>
    <property type="match status" value="1"/>
</dbReference>
<dbReference type="Proteomes" id="UP000199503">
    <property type="component" value="Unassembled WGS sequence"/>
</dbReference>
<evidence type="ECO:0000313" key="1">
    <source>
        <dbReference type="EMBL" id="SEQ31459.1"/>
    </source>
</evidence>